<dbReference type="RefSeq" id="WP_184714012.1">
    <property type="nucleotide sequence ID" value="NZ_JACHJP010000002.1"/>
</dbReference>
<dbReference type="Gene3D" id="3.90.420.10">
    <property type="entry name" value="Oxidoreductase, molybdopterin-binding domain"/>
    <property type="match status" value="1"/>
</dbReference>
<dbReference type="EMBL" id="JACHJP010000002">
    <property type="protein sequence ID" value="MBB4915335.1"/>
    <property type="molecule type" value="Genomic_DNA"/>
</dbReference>
<organism evidence="1 2">
    <name type="scientific">Streptosporangium saharense</name>
    <dbReference type="NCBI Taxonomy" id="1706840"/>
    <lineage>
        <taxon>Bacteria</taxon>
        <taxon>Bacillati</taxon>
        <taxon>Actinomycetota</taxon>
        <taxon>Actinomycetes</taxon>
        <taxon>Streptosporangiales</taxon>
        <taxon>Streptosporangiaceae</taxon>
        <taxon>Streptosporangium</taxon>
    </lineage>
</organism>
<dbReference type="Proteomes" id="UP000552644">
    <property type="component" value="Unassembled WGS sequence"/>
</dbReference>
<accession>A0A7W7QKM7</accession>
<protein>
    <recommendedName>
        <fullName evidence="3">Molybdopterin-dependent oxidoreductase</fullName>
    </recommendedName>
</protein>
<keyword evidence="2" id="KW-1185">Reference proteome</keyword>
<name>A0A7W7QKM7_9ACTN</name>
<reference evidence="1 2" key="1">
    <citation type="submission" date="2020-08" db="EMBL/GenBank/DDBJ databases">
        <title>Genomic Encyclopedia of Type Strains, Phase III (KMG-III): the genomes of soil and plant-associated and newly described type strains.</title>
        <authorList>
            <person name="Whitman W."/>
        </authorList>
    </citation>
    <scope>NUCLEOTIDE SEQUENCE [LARGE SCALE GENOMIC DNA]</scope>
    <source>
        <strain evidence="1 2">CECT 8840</strain>
    </source>
</reference>
<proteinExistence type="predicted"/>
<dbReference type="InterPro" id="IPR036374">
    <property type="entry name" value="OxRdtase_Mopterin-bd_sf"/>
</dbReference>
<evidence type="ECO:0000313" key="1">
    <source>
        <dbReference type="EMBL" id="MBB4915335.1"/>
    </source>
</evidence>
<evidence type="ECO:0008006" key="3">
    <source>
        <dbReference type="Google" id="ProtNLM"/>
    </source>
</evidence>
<sequence>MRSAAIETSGGWVRLSGDVRSAGVISPGRLYELPRYEAEVTFRCRTSGPRRHRFTGPLLLDVLRGAGPLFDPEERKDRVRFVISVLGRDGHRATVSWGEIDPEFGDARVLLGLWMDDRSLTGQGPHLVVPGDRCGGRYVSGITEIRLCADERLWETG</sequence>
<comment type="caution">
    <text evidence="1">The sequence shown here is derived from an EMBL/GenBank/DDBJ whole genome shotgun (WGS) entry which is preliminary data.</text>
</comment>
<dbReference type="AlphaFoldDB" id="A0A7W7QKM7"/>
<gene>
    <name evidence="1" type="ORF">FHS44_002420</name>
</gene>
<evidence type="ECO:0000313" key="2">
    <source>
        <dbReference type="Proteomes" id="UP000552644"/>
    </source>
</evidence>
<dbReference type="SUPFAM" id="SSF56524">
    <property type="entry name" value="Oxidoreductase molybdopterin-binding domain"/>
    <property type="match status" value="1"/>
</dbReference>